<evidence type="ECO:0000256" key="7">
    <source>
        <dbReference type="ARBA" id="ARBA00023136"/>
    </source>
</evidence>
<comment type="caution">
    <text evidence="11">The sequence shown here is derived from an EMBL/GenBank/DDBJ whole genome shotgun (WGS) entry which is preliminary data.</text>
</comment>
<dbReference type="PANTHER" id="PTHR31086">
    <property type="entry name" value="ALUMINUM-ACTIVATED MALATE TRANSPORTER 10"/>
    <property type="match status" value="1"/>
</dbReference>
<evidence type="ECO:0000256" key="10">
    <source>
        <dbReference type="SAM" id="Phobius"/>
    </source>
</evidence>
<name>A0A7J6NAE8_PEROL</name>
<evidence type="ECO:0000256" key="2">
    <source>
        <dbReference type="ARBA" id="ARBA00007079"/>
    </source>
</evidence>
<evidence type="ECO:0000256" key="9">
    <source>
        <dbReference type="SAM" id="MobiDB-lite"/>
    </source>
</evidence>
<keyword evidence="7 10" id="KW-0472">Membrane</keyword>
<evidence type="ECO:0000256" key="5">
    <source>
        <dbReference type="ARBA" id="ARBA00022989"/>
    </source>
</evidence>
<keyword evidence="5 10" id="KW-1133">Transmembrane helix</keyword>
<dbReference type="InterPro" id="IPR020966">
    <property type="entry name" value="ALMT"/>
</dbReference>
<feature type="transmembrane region" description="Helical" evidence="10">
    <location>
        <begin position="148"/>
        <end position="169"/>
    </location>
</feature>
<feature type="transmembrane region" description="Helical" evidence="10">
    <location>
        <begin position="124"/>
        <end position="142"/>
    </location>
</feature>
<dbReference type="EMBL" id="JABANP010000565">
    <property type="protein sequence ID" value="KAF4680863.1"/>
    <property type="molecule type" value="Genomic_DNA"/>
</dbReference>
<dbReference type="AlphaFoldDB" id="A0A7J6NAE8"/>
<keyword evidence="6" id="KW-0406">Ion transport</keyword>
<reference evidence="11 12" key="1">
    <citation type="submission" date="2020-04" db="EMBL/GenBank/DDBJ databases">
        <title>Perkinsus olseni comparative genomics.</title>
        <authorList>
            <person name="Bogema D.R."/>
        </authorList>
    </citation>
    <scope>NUCLEOTIDE SEQUENCE [LARGE SCALE GENOMIC DNA]</scope>
    <source>
        <strain evidence="11">00978-12</strain>
    </source>
</reference>
<dbReference type="OrthoDB" id="456449at2759"/>
<feature type="region of interest" description="Disordered" evidence="9">
    <location>
        <begin position="794"/>
        <end position="818"/>
    </location>
</feature>
<dbReference type="Proteomes" id="UP000541610">
    <property type="component" value="Unassembled WGS sequence"/>
</dbReference>
<evidence type="ECO:0008006" key="13">
    <source>
        <dbReference type="Google" id="ProtNLM"/>
    </source>
</evidence>
<keyword evidence="3" id="KW-0813">Transport</keyword>
<protein>
    <recommendedName>
        <fullName evidence="13">Aluminum-activated malate transporter 1</fullName>
    </recommendedName>
</protein>
<feature type="transmembrane region" description="Helical" evidence="10">
    <location>
        <begin position="66"/>
        <end position="88"/>
    </location>
</feature>
<feature type="transmembrane region" description="Helical" evidence="10">
    <location>
        <begin position="478"/>
        <end position="497"/>
    </location>
</feature>
<organism evidence="11 12">
    <name type="scientific">Perkinsus olseni</name>
    <name type="common">Perkinsus atlanticus</name>
    <dbReference type="NCBI Taxonomy" id="32597"/>
    <lineage>
        <taxon>Eukaryota</taxon>
        <taxon>Sar</taxon>
        <taxon>Alveolata</taxon>
        <taxon>Perkinsozoa</taxon>
        <taxon>Perkinsea</taxon>
        <taxon>Perkinsida</taxon>
        <taxon>Perkinsidae</taxon>
        <taxon>Perkinsus</taxon>
    </lineage>
</organism>
<proteinExistence type="inferred from homology"/>
<evidence type="ECO:0000256" key="1">
    <source>
        <dbReference type="ARBA" id="ARBA00004141"/>
    </source>
</evidence>
<evidence type="ECO:0000313" key="12">
    <source>
        <dbReference type="Proteomes" id="UP000541610"/>
    </source>
</evidence>
<keyword evidence="8" id="KW-0407">Ion channel</keyword>
<feature type="transmembrane region" description="Helical" evidence="10">
    <location>
        <begin position="401"/>
        <end position="422"/>
    </location>
</feature>
<dbReference type="GO" id="GO:0016020">
    <property type="term" value="C:membrane"/>
    <property type="evidence" value="ECO:0007669"/>
    <property type="project" value="UniProtKB-SubCell"/>
</dbReference>
<keyword evidence="4 10" id="KW-0812">Transmembrane</keyword>
<comment type="similarity">
    <text evidence="2">Belongs to the aromatic acid exporter (TC 2.A.85) family.</text>
</comment>
<dbReference type="GO" id="GO:0034220">
    <property type="term" value="P:monoatomic ion transmembrane transport"/>
    <property type="evidence" value="ECO:0007669"/>
    <property type="project" value="UniProtKB-KW"/>
</dbReference>
<gene>
    <name evidence="11" type="ORF">FOZ60_012866</name>
</gene>
<feature type="transmembrane region" description="Helical" evidence="10">
    <location>
        <begin position="38"/>
        <end position="54"/>
    </location>
</feature>
<feature type="transmembrane region" description="Helical" evidence="10">
    <location>
        <begin position="533"/>
        <end position="555"/>
    </location>
</feature>
<evidence type="ECO:0000313" key="11">
    <source>
        <dbReference type="EMBL" id="KAF4680863.1"/>
    </source>
</evidence>
<feature type="transmembrane region" description="Helical" evidence="10">
    <location>
        <begin position="452"/>
        <end position="471"/>
    </location>
</feature>
<sequence length="818" mass="91002">MTVPHPPPSVSLYKLLLALFTLAPVSIAYIPLYVSPSGAWYLFPLIIAPMWAMFDSDFNYPWAFTFWRKTITTAWFAWSTGALVHLIASSIGDNRLWAVLFQYPFTFFYCLIHTHGGCKLNDIIAGEPALVISNFTSTFYFVRAYREGMGIAVAGTYGISVTFILLTLLRIFGMLPHQGPPPFERFAYAAANFYDVLLSYTCAGMKQEALINDAYHDFVNACVQLSSVQAPPQIGSPAWSMAGFLFSIRSAIFRGAFTDNMNKLYWDPLAADLLRLRSDVGLVLRDVGGKAREIDLKARAREVESHLLEVDKKAFGDVEKVSTEELMRLQFMFGSMMYFAIRAGEFRKGILAEEKQEKSNTVITEVKALPSKFVAFWVNWWRKPLFSSIDGDQSLKSRLKFSLRMSVSCTIVAVVLVVGGWYNEMVKEHGYWGILPCWLCFYPTTGGSILRGTWRAGGTIAGCSVALICLAVNNRNRVALFVEMWLVTFVGKLSSLYPLIGYAGRMFILGWYVVCMALTLGSDMSNHQLMLAACWRMGLTLAGAIYASVVSGTVFPDYACDHMRLSSVRAIHDMSEGVQQAMTQFVEARSGSDPKAEIVDDRNSFGHELFVLWRAMISFRSEANVERKVLGNSHLIRPLSKLVVANGAGITQLIQAGLLLQNALVSNALEAEESVVSKQSLLVSALGDYGRSLHTSTERLIGVMEGGDENNGSTSATDDVNVSMQKCLDKFLAKREELVKDALSGSANPLITSDNFRIYHLVYALAVFSQCWNDIESTMLRRDLPMELLPYPSTSTDAPYGTESRPHLRSATHNEIQQ</sequence>
<evidence type="ECO:0000256" key="4">
    <source>
        <dbReference type="ARBA" id="ARBA00022692"/>
    </source>
</evidence>
<evidence type="ECO:0000256" key="6">
    <source>
        <dbReference type="ARBA" id="ARBA00023065"/>
    </source>
</evidence>
<feature type="transmembrane region" description="Helical" evidence="10">
    <location>
        <begin position="12"/>
        <end position="32"/>
    </location>
</feature>
<dbReference type="GO" id="GO:0015743">
    <property type="term" value="P:malate transport"/>
    <property type="evidence" value="ECO:0007669"/>
    <property type="project" value="InterPro"/>
</dbReference>
<evidence type="ECO:0000256" key="3">
    <source>
        <dbReference type="ARBA" id="ARBA00022448"/>
    </source>
</evidence>
<evidence type="ECO:0000256" key="8">
    <source>
        <dbReference type="ARBA" id="ARBA00023303"/>
    </source>
</evidence>
<accession>A0A7J6NAE8</accession>
<dbReference type="Pfam" id="PF11744">
    <property type="entry name" value="ALMT"/>
    <property type="match status" value="1"/>
</dbReference>
<feature type="transmembrane region" description="Helical" evidence="10">
    <location>
        <begin position="94"/>
        <end position="112"/>
    </location>
</feature>
<comment type="subcellular location">
    <subcellularLocation>
        <location evidence="1">Membrane</location>
        <topology evidence="1">Multi-pass membrane protein</topology>
    </subcellularLocation>
</comment>
<feature type="transmembrane region" description="Helical" evidence="10">
    <location>
        <begin position="503"/>
        <end position="521"/>
    </location>
</feature>